<dbReference type="PANTHER" id="PTHR30629:SF2">
    <property type="entry name" value="PROPHAGE INTEGRASE INTS-RELATED"/>
    <property type="match status" value="1"/>
</dbReference>
<evidence type="ECO:0000259" key="8">
    <source>
        <dbReference type="PROSITE" id="PS51900"/>
    </source>
</evidence>
<dbReference type="SUPFAM" id="SSF56349">
    <property type="entry name" value="DNA breaking-rejoining enzymes"/>
    <property type="match status" value="1"/>
</dbReference>
<evidence type="ECO:0000313" key="9">
    <source>
        <dbReference type="EMBL" id="OIQ51139.1"/>
    </source>
</evidence>
<feature type="compositionally biased region" description="Basic and acidic residues" evidence="6">
    <location>
        <begin position="331"/>
        <end position="347"/>
    </location>
</feature>
<sequence length="379" mass="43542">MSVHKRGNSYFVRYRDAAGKQRNKHFGVGLRGKDKAEVFDLEVKLAKKKRKSAILISGSAMYLEELFELYIKDYVLRGQSKKQAESLKSHFKKKVFLHLPSKPVDELTYKHVMDFIERYPNKSQSTINNWLAYLSSVFNFGIRHGYMEVNPLQHWKKKKVPPRRFEINLDELGKLLKHSPPHLKLAILVTYYTGVRPGVTELFAMKWDDVDFERDEIRIFRSKTNNYGVIPISQALRPILKRAKRKAKTDHVIERNGKPINRVTTSLQNALKKAGITKPFRMYDLRHMHATYSGASGGDPAAIASILGHSDISTTTRVYFQPLEEAKRKSVEAVPRVREDGDTVSKHQERKAKMAGASQRKKKKKKFKIKDIGYIGGDG</sequence>
<keyword evidence="3 5" id="KW-0238">DNA-binding</keyword>
<dbReference type="GO" id="GO:0006310">
    <property type="term" value="P:DNA recombination"/>
    <property type="evidence" value="ECO:0007669"/>
    <property type="project" value="UniProtKB-KW"/>
</dbReference>
<dbReference type="InterPro" id="IPR011010">
    <property type="entry name" value="DNA_brk_join_enz"/>
</dbReference>
<dbReference type="PROSITE" id="PS51898">
    <property type="entry name" value="TYR_RECOMBINASE"/>
    <property type="match status" value="1"/>
</dbReference>
<feature type="region of interest" description="Disordered" evidence="6">
    <location>
        <begin position="331"/>
        <end position="365"/>
    </location>
</feature>
<dbReference type="PANTHER" id="PTHR30629">
    <property type="entry name" value="PROPHAGE INTEGRASE"/>
    <property type="match status" value="1"/>
</dbReference>
<dbReference type="Gene3D" id="1.10.150.130">
    <property type="match status" value="1"/>
</dbReference>
<dbReference type="EMBL" id="LKAQ01000004">
    <property type="protein sequence ID" value="OIQ51139.1"/>
    <property type="molecule type" value="Genomic_DNA"/>
</dbReference>
<feature type="domain" description="Tyr recombinase" evidence="7">
    <location>
        <begin position="160"/>
        <end position="332"/>
    </location>
</feature>
<organism evidence="9 10">
    <name type="scientific">Pseudodesulfovibrio hydrargyri</name>
    <dbReference type="NCBI Taxonomy" id="2125990"/>
    <lineage>
        <taxon>Bacteria</taxon>
        <taxon>Pseudomonadati</taxon>
        <taxon>Thermodesulfobacteriota</taxon>
        <taxon>Desulfovibrionia</taxon>
        <taxon>Desulfovibrionales</taxon>
        <taxon>Desulfovibrionaceae</taxon>
    </lineage>
</organism>
<evidence type="ECO:0000259" key="7">
    <source>
        <dbReference type="PROSITE" id="PS51898"/>
    </source>
</evidence>
<dbReference type="InterPro" id="IPR010998">
    <property type="entry name" value="Integrase_recombinase_N"/>
</dbReference>
<dbReference type="InterPro" id="IPR044068">
    <property type="entry name" value="CB"/>
</dbReference>
<dbReference type="RefSeq" id="WP_071546517.1">
    <property type="nucleotide sequence ID" value="NZ_LKAQ01000004.1"/>
</dbReference>
<dbReference type="Pfam" id="PF00589">
    <property type="entry name" value="Phage_integrase"/>
    <property type="match status" value="1"/>
</dbReference>
<dbReference type="Gene3D" id="1.10.443.10">
    <property type="entry name" value="Intergrase catalytic core"/>
    <property type="match status" value="1"/>
</dbReference>
<evidence type="ECO:0000256" key="5">
    <source>
        <dbReference type="PROSITE-ProRule" id="PRU01248"/>
    </source>
</evidence>
<evidence type="ECO:0000313" key="10">
    <source>
        <dbReference type="Proteomes" id="UP000181901"/>
    </source>
</evidence>
<dbReference type="InterPro" id="IPR053876">
    <property type="entry name" value="Phage_int_M"/>
</dbReference>
<protein>
    <submittedName>
        <fullName evidence="9">Tyrosine recombinase XerD</fullName>
    </submittedName>
</protein>
<dbReference type="InterPro" id="IPR002104">
    <property type="entry name" value="Integrase_catalytic"/>
</dbReference>
<evidence type="ECO:0000256" key="2">
    <source>
        <dbReference type="ARBA" id="ARBA00022908"/>
    </source>
</evidence>
<dbReference type="Pfam" id="PF22022">
    <property type="entry name" value="Phage_int_M"/>
    <property type="match status" value="1"/>
</dbReference>
<dbReference type="PROSITE" id="PS51900">
    <property type="entry name" value="CB"/>
    <property type="match status" value="1"/>
</dbReference>
<evidence type="ECO:0000256" key="4">
    <source>
        <dbReference type="ARBA" id="ARBA00023172"/>
    </source>
</evidence>
<feature type="domain" description="Core-binding (CB)" evidence="8">
    <location>
        <begin position="61"/>
        <end position="142"/>
    </location>
</feature>
<dbReference type="InterPro" id="IPR050808">
    <property type="entry name" value="Phage_Integrase"/>
</dbReference>
<comment type="caution">
    <text evidence="9">The sequence shown here is derived from an EMBL/GenBank/DDBJ whole genome shotgun (WGS) entry which is preliminary data.</text>
</comment>
<comment type="similarity">
    <text evidence="1">Belongs to the 'phage' integrase family.</text>
</comment>
<gene>
    <name evidence="9" type="primary">xerD_1</name>
    <name evidence="9" type="ORF">BerOc1_03084</name>
</gene>
<dbReference type="GO" id="GO:0003677">
    <property type="term" value="F:DNA binding"/>
    <property type="evidence" value="ECO:0007669"/>
    <property type="project" value="UniProtKB-UniRule"/>
</dbReference>
<evidence type="ECO:0000256" key="3">
    <source>
        <dbReference type="ARBA" id="ARBA00023125"/>
    </source>
</evidence>
<reference evidence="9 10" key="1">
    <citation type="submission" date="2015-09" db="EMBL/GenBank/DDBJ databases">
        <title>Genome of Desulfovibrio dechloracetivorans BerOc1, a mercury methylating strain isolated from highly hydrocarbons and metals contaminated coastal sediments.</title>
        <authorList>
            <person name="Goni Urriza M."/>
            <person name="Gassie C."/>
            <person name="Bouchez O."/>
            <person name="Klopp C."/>
            <person name="Ranchou-Peyruse A."/>
            <person name="Remy G."/>
        </authorList>
    </citation>
    <scope>NUCLEOTIDE SEQUENCE [LARGE SCALE GENOMIC DNA]</scope>
    <source>
        <strain evidence="9 10">BerOc1</strain>
    </source>
</reference>
<dbReference type="GO" id="GO:0015074">
    <property type="term" value="P:DNA integration"/>
    <property type="evidence" value="ECO:0007669"/>
    <property type="project" value="UniProtKB-KW"/>
</dbReference>
<dbReference type="InterPro" id="IPR013762">
    <property type="entry name" value="Integrase-like_cat_sf"/>
</dbReference>
<proteinExistence type="inferred from homology"/>
<keyword evidence="2" id="KW-0229">DNA integration</keyword>
<keyword evidence="10" id="KW-1185">Reference proteome</keyword>
<keyword evidence="4" id="KW-0233">DNA recombination</keyword>
<dbReference type="Proteomes" id="UP000181901">
    <property type="component" value="Unassembled WGS sequence"/>
</dbReference>
<accession>A0A1J5N695</accession>
<dbReference type="CDD" id="cd00796">
    <property type="entry name" value="INT_Rci_Hp1_C"/>
    <property type="match status" value="1"/>
</dbReference>
<name>A0A1J5N695_9BACT</name>
<dbReference type="OrthoDB" id="5418320at2"/>
<dbReference type="AlphaFoldDB" id="A0A1J5N695"/>
<evidence type="ECO:0000256" key="6">
    <source>
        <dbReference type="SAM" id="MobiDB-lite"/>
    </source>
</evidence>
<evidence type="ECO:0000256" key="1">
    <source>
        <dbReference type="ARBA" id="ARBA00008857"/>
    </source>
</evidence>